<name>A0AAU8K418_9ACTN</name>
<dbReference type="RefSeq" id="WP_354642929.1">
    <property type="nucleotide sequence ID" value="NZ_CP159872.1"/>
</dbReference>
<proteinExistence type="predicted"/>
<accession>A0AAU8K418</accession>
<reference evidence="1" key="1">
    <citation type="submission" date="2024-06" db="EMBL/GenBank/DDBJ databases">
        <title>The genome sequences of Kitasatospora sp. strain HUAS MG31.</title>
        <authorList>
            <person name="Mo P."/>
        </authorList>
    </citation>
    <scope>NUCLEOTIDE SEQUENCE</scope>
    <source>
        <strain evidence="1">HUAS MG31</strain>
    </source>
</reference>
<gene>
    <name evidence="1" type="ORF">ABWK59_25425</name>
</gene>
<dbReference type="EMBL" id="CP159872">
    <property type="protein sequence ID" value="XCM82000.1"/>
    <property type="molecule type" value="Genomic_DNA"/>
</dbReference>
<organism evidence="1">
    <name type="scientific">Kitasatospora camelliae</name>
    <dbReference type="NCBI Taxonomy" id="3156397"/>
    <lineage>
        <taxon>Bacteria</taxon>
        <taxon>Bacillati</taxon>
        <taxon>Actinomycetota</taxon>
        <taxon>Actinomycetes</taxon>
        <taxon>Kitasatosporales</taxon>
        <taxon>Streptomycetaceae</taxon>
        <taxon>Kitasatospora</taxon>
    </lineage>
</organism>
<sequence length="80" mass="8776">MARADGTARIDSGDDAPELCDECGLLAPARELVVLRVPDSSAVDTDPRFDGERLLHACCEPHLVRLAAGYRRRPFVVEEL</sequence>
<evidence type="ECO:0008006" key="2">
    <source>
        <dbReference type="Google" id="ProtNLM"/>
    </source>
</evidence>
<dbReference type="KEGG" id="kcm:ABWK59_25425"/>
<evidence type="ECO:0000313" key="1">
    <source>
        <dbReference type="EMBL" id="XCM82000.1"/>
    </source>
</evidence>
<dbReference type="AlphaFoldDB" id="A0AAU8K418"/>
<protein>
    <recommendedName>
        <fullName evidence="2">HNH endonuclease</fullName>
    </recommendedName>
</protein>